<feature type="chain" id="PRO_5047088583" description="ABC-type transport auxiliary lipoprotein component domain-containing protein" evidence="1">
    <location>
        <begin position="22"/>
        <end position="209"/>
    </location>
</feature>
<accession>A0ABQ6LS23</accession>
<evidence type="ECO:0008006" key="4">
    <source>
        <dbReference type="Google" id="ProtNLM"/>
    </source>
</evidence>
<dbReference type="PROSITE" id="PS51257">
    <property type="entry name" value="PROKAR_LIPOPROTEIN"/>
    <property type="match status" value="1"/>
</dbReference>
<dbReference type="Proteomes" id="UP001239909">
    <property type="component" value="Unassembled WGS sequence"/>
</dbReference>
<organism evidence="2 3">
    <name type="scientific">Paralimibaculum aggregatum</name>
    <dbReference type="NCBI Taxonomy" id="3036245"/>
    <lineage>
        <taxon>Bacteria</taxon>
        <taxon>Pseudomonadati</taxon>
        <taxon>Pseudomonadota</taxon>
        <taxon>Alphaproteobacteria</taxon>
        <taxon>Rhodobacterales</taxon>
        <taxon>Paracoccaceae</taxon>
        <taxon>Paralimibaculum</taxon>
    </lineage>
</organism>
<name>A0ABQ6LS23_9RHOB</name>
<evidence type="ECO:0000256" key="1">
    <source>
        <dbReference type="SAM" id="SignalP"/>
    </source>
</evidence>
<keyword evidence="1" id="KW-0732">Signal</keyword>
<reference evidence="2 3" key="1">
    <citation type="submission" date="2023-04" db="EMBL/GenBank/DDBJ databases">
        <title>Marinoamorphus aggregata gen. nov., sp. Nov., isolate from tissue of brittle star Ophioplocus japonicus.</title>
        <authorList>
            <person name="Kawano K."/>
            <person name="Sawayama S."/>
            <person name="Nakagawa S."/>
        </authorList>
    </citation>
    <scope>NUCLEOTIDE SEQUENCE [LARGE SCALE GENOMIC DNA]</scope>
    <source>
        <strain evidence="2 3">NKW23</strain>
    </source>
</reference>
<keyword evidence="3" id="KW-1185">Reference proteome</keyword>
<proteinExistence type="predicted"/>
<evidence type="ECO:0000313" key="3">
    <source>
        <dbReference type="Proteomes" id="UP001239909"/>
    </source>
</evidence>
<dbReference type="EMBL" id="BSYI01000046">
    <property type="protein sequence ID" value="GMG84908.1"/>
    <property type="molecule type" value="Genomic_DNA"/>
</dbReference>
<dbReference type="RefSeq" id="WP_285674082.1">
    <property type="nucleotide sequence ID" value="NZ_BSYI01000046.1"/>
</dbReference>
<comment type="caution">
    <text evidence="2">The sequence shown here is derived from an EMBL/GenBank/DDBJ whole genome shotgun (WGS) entry which is preliminary data.</text>
</comment>
<gene>
    <name evidence="2" type="ORF">LNKW23_41240</name>
</gene>
<evidence type="ECO:0000313" key="2">
    <source>
        <dbReference type="EMBL" id="GMG84908.1"/>
    </source>
</evidence>
<protein>
    <recommendedName>
        <fullName evidence="4">ABC-type transport auxiliary lipoprotein component domain-containing protein</fullName>
    </recommendedName>
</protein>
<sequence length="209" mass="22368">MRFGLSSLFAAAALAGLAACANQYDLGTADTAVPRTSGPVAITVIERRDSVLAGRKPPSFVGLQSLGVGEPLDVTTSSGQPLADDMAELLAAAFYRQQTETWVVRSSFGDTAADAFRAFLASPSDRLLLIEIREWQTDTLISVSATWDLVARVYDRDGTVLAEERERGSREWEETVILDEQKGRIAADHLSALLGALLGRRSIAAALAS</sequence>
<feature type="signal peptide" evidence="1">
    <location>
        <begin position="1"/>
        <end position="21"/>
    </location>
</feature>